<dbReference type="STRING" id="471514.AN477_05700"/>
<dbReference type="PROSITE" id="PS50928">
    <property type="entry name" value="ABC_TM1"/>
    <property type="match status" value="1"/>
</dbReference>
<comment type="subcellular location">
    <subcellularLocation>
        <location evidence="1 7">Cell membrane</location>
        <topology evidence="1 7">Multi-pass membrane protein</topology>
    </subcellularLocation>
</comment>
<organism evidence="9 10">
    <name type="scientific">Alicyclobacillus ferrooxydans</name>
    <dbReference type="NCBI Taxonomy" id="471514"/>
    <lineage>
        <taxon>Bacteria</taxon>
        <taxon>Bacillati</taxon>
        <taxon>Bacillota</taxon>
        <taxon>Bacilli</taxon>
        <taxon>Bacillales</taxon>
        <taxon>Alicyclobacillaceae</taxon>
        <taxon>Alicyclobacillus</taxon>
    </lineage>
</organism>
<dbReference type="GO" id="GO:0055085">
    <property type="term" value="P:transmembrane transport"/>
    <property type="evidence" value="ECO:0007669"/>
    <property type="project" value="InterPro"/>
</dbReference>
<keyword evidence="4 7" id="KW-0812">Transmembrane</keyword>
<feature type="transmembrane region" description="Helical" evidence="7">
    <location>
        <begin position="273"/>
        <end position="299"/>
    </location>
</feature>
<dbReference type="InterPro" id="IPR035906">
    <property type="entry name" value="MetI-like_sf"/>
</dbReference>
<dbReference type="CDD" id="cd06261">
    <property type="entry name" value="TM_PBP2"/>
    <property type="match status" value="1"/>
</dbReference>
<dbReference type="InterPro" id="IPR045621">
    <property type="entry name" value="BPD_transp_1_N"/>
</dbReference>
<feature type="transmembrane region" description="Helical" evidence="7">
    <location>
        <begin position="95"/>
        <end position="118"/>
    </location>
</feature>
<evidence type="ECO:0000256" key="6">
    <source>
        <dbReference type="ARBA" id="ARBA00023136"/>
    </source>
</evidence>
<keyword evidence="10" id="KW-1185">Reference proteome</keyword>
<feature type="transmembrane region" description="Helical" evidence="7">
    <location>
        <begin position="12"/>
        <end position="30"/>
    </location>
</feature>
<dbReference type="Gene3D" id="1.10.3720.10">
    <property type="entry name" value="MetI-like"/>
    <property type="match status" value="1"/>
</dbReference>
<protein>
    <recommendedName>
        <fullName evidence="8">ABC transmembrane type-1 domain-containing protein</fullName>
    </recommendedName>
</protein>
<dbReference type="PANTHER" id="PTHR43163:SF6">
    <property type="entry name" value="DIPEPTIDE TRANSPORT SYSTEM PERMEASE PROTEIN DPPB-RELATED"/>
    <property type="match status" value="1"/>
</dbReference>
<evidence type="ECO:0000313" key="9">
    <source>
        <dbReference type="EMBL" id="KPV44775.1"/>
    </source>
</evidence>
<dbReference type="SUPFAM" id="SSF161098">
    <property type="entry name" value="MetI-like"/>
    <property type="match status" value="1"/>
</dbReference>
<name>A0A0P9D5T9_9BACL</name>
<evidence type="ECO:0000256" key="2">
    <source>
        <dbReference type="ARBA" id="ARBA00022448"/>
    </source>
</evidence>
<proteinExistence type="inferred from homology"/>
<evidence type="ECO:0000256" key="3">
    <source>
        <dbReference type="ARBA" id="ARBA00022475"/>
    </source>
</evidence>
<feature type="transmembrane region" description="Helical" evidence="7">
    <location>
        <begin position="227"/>
        <end position="253"/>
    </location>
</feature>
<feature type="transmembrane region" description="Helical" evidence="7">
    <location>
        <begin position="161"/>
        <end position="188"/>
    </location>
</feature>
<evidence type="ECO:0000256" key="5">
    <source>
        <dbReference type="ARBA" id="ARBA00022989"/>
    </source>
</evidence>
<reference evidence="9 10" key="1">
    <citation type="submission" date="2015-09" db="EMBL/GenBank/DDBJ databases">
        <title>Draft genome sequence of Alicyclobacillus ferrooxydans DSM 22381.</title>
        <authorList>
            <person name="Hemp J."/>
        </authorList>
    </citation>
    <scope>NUCLEOTIDE SEQUENCE [LARGE SCALE GENOMIC DNA]</scope>
    <source>
        <strain evidence="9 10">TC-34</strain>
    </source>
</reference>
<comment type="caution">
    <text evidence="9">The sequence shown here is derived from an EMBL/GenBank/DDBJ whole genome shotgun (WGS) entry which is preliminary data.</text>
</comment>
<dbReference type="PATRIC" id="fig|471514.4.peg.2518"/>
<feature type="domain" description="ABC transmembrane type-1" evidence="8">
    <location>
        <begin position="95"/>
        <end position="296"/>
    </location>
</feature>
<feature type="transmembrane region" description="Helical" evidence="7">
    <location>
        <begin position="130"/>
        <end position="155"/>
    </location>
</feature>
<accession>A0A0P9D5T9</accession>
<dbReference type="RefSeq" id="WP_054968208.1">
    <property type="nucleotide sequence ID" value="NZ_LJCO01000026.1"/>
</dbReference>
<comment type="similarity">
    <text evidence="7">Belongs to the binding-protein-dependent transport system permease family.</text>
</comment>
<dbReference type="PANTHER" id="PTHR43163">
    <property type="entry name" value="DIPEPTIDE TRANSPORT SYSTEM PERMEASE PROTEIN DPPB-RELATED"/>
    <property type="match status" value="1"/>
</dbReference>
<evidence type="ECO:0000313" key="10">
    <source>
        <dbReference type="Proteomes" id="UP000050482"/>
    </source>
</evidence>
<dbReference type="Pfam" id="PF00528">
    <property type="entry name" value="BPD_transp_1"/>
    <property type="match status" value="1"/>
</dbReference>
<evidence type="ECO:0000256" key="7">
    <source>
        <dbReference type="RuleBase" id="RU363032"/>
    </source>
</evidence>
<dbReference type="InterPro" id="IPR000515">
    <property type="entry name" value="MetI-like"/>
</dbReference>
<keyword evidence="3" id="KW-1003">Cell membrane</keyword>
<keyword evidence="6 7" id="KW-0472">Membrane</keyword>
<dbReference type="AlphaFoldDB" id="A0A0P9D5T9"/>
<keyword evidence="2 7" id="KW-0813">Transport</keyword>
<dbReference type="Pfam" id="PF19300">
    <property type="entry name" value="BPD_transp_1_N"/>
    <property type="match status" value="1"/>
</dbReference>
<evidence type="ECO:0000259" key="8">
    <source>
        <dbReference type="PROSITE" id="PS50928"/>
    </source>
</evidence>
<dbReference type="GO" id="GO:0005886">
    <property type="term" value="C:plasma membrane"/>
    <property type="evidence" value="ECO:0007669"/>
    <property type="project" value="UniProtKB-SubCell"/>
</dbReference>
<dbReference type="EMBL" id="LJCO01000026">
    <property type="protein sequence ID" value="KPV44775.1"/>
    <property type="molecule type" value="Genomic_DNA"/>
</dbReference>
<evidence type="ECO:0000256" key="4">
    <source>
        <dbReference type="ARBA" id="ARBA00022692"/>
    </source>
</evidence>
<evidence type="ECO:0000256" key="1">
    <source>
        <dbReference type="ARBA" id="ARBA00004651"/>
    </source>
</evidence>
<keyword evidence="5 7" id="KW-1133">Transmembrane helix</keyword>
<sequence>MLSYIVRRLGGALVVLFGISVVTFILAYAVPSDPARMIAGPKASMATVLAIRHQLGLDRPLYVQYGAYIWRLLHLNLGMSYVYNLPVTTLIGQRFLPTATLALSAWIAELVIGIPLGIYTARRARKLSDYIVSILALIGISLLIPWLGIVLLYWLGFKIPIFPLGGAGGISHLILPALTYGITGAAAYTRLLKSSMLEVLKQDYVRTARAKGATESRVINRHVLRNALIPVITYGGIDIGYLLGGVVLLEVTFNWNGLGILAYNAISESDIPVIMGTVLLTALLVVLFNLLVDIVYVFVDPRIRYG</sequence>
<gene>
    <name evidence="9" type="ORF">AN477_05700</name>
</gene>
<dbReference type="Proteomes" id="UP000050482">
    <property type="component" value="Unassembled WGS sequence"/>
</dbReference>